<feature type="transmembrane region" description="Helical" evidence="6">
    <location>
        <begin position="7"/>
        <end position="29"/>
    </location>
</feature>
<dbReference type="InterPro" id="IPR001958">
    <property type="entry name" value="Tet-R_TetA/multi-R_MdtG-like"/>
</dbReference>
<feature type="transmembrane region" description="Helical" evidence="6">
    <location>
        <begin position="283"/>
        <end position="301"/>
    </location>
</feature>
<comment type="caution">
    <text evidence="8">The sequence shown here is derived from an EMBL/GenBank/DDBJ whole genome shotgun (WGS) entry which is preliminary data.</text>
</comment>
<feature type="transmembrane region" description="Helical" evidence="6">
    <location>
        <begin position="307"/>
        <end position="328"/>
    </location>
</feature>
<evidence type="ECO:0000313" key="9">
    <source>
        <dbReference type="Proteomes" id="UP001629244"/>
    </source>
</evidence>
<dbReference type="Gene3D" id="1.20.1250.20">
    <property type="entry name" value="MFS general substrate transporter like domains"/>
    <property type="match status" value="1"/>
</dbReference>
<dbReference type="CDD" id="cd17388">
    <property type="entry name" value="MFS_TetA"/>
    <property type="match status" value="1"/>
</dbReference>
<feature type="transmembrane region" description="Helical" evidence="6">
    <location>
        <begin position="135"/>
        <end position="158"/>
    </location>
</feature>
<dbReference type="EMBL" id="JBELQC010000001">
    <property type="protein sequence ID" value="MFL9839378.1"/>
    <property type="molecule type" value="Genomic_DNA"/>
</dbReference>
<dbReference type="InterPro" id="IPR020846">
    <property type="entry name" value="MFS_dom"/>
</dbReference>
<feature type="transmembrane region" description="Helical" evidence="6">
    <location>
        <begin position="103"/>
        <end position="123"/>
    </location>
</feature>
<evidence type="ECO:0000256" key="4">
    <source>
        <dbReference type="ARBA" id="ARBA00022989"/>
    </source>
</evidence>
<evidence type="ECO:0000256" key="3">
    <source>
        <dbReference type="ARBA" id="ARBA00022692"/>
    </source>
</evidence>
<dbReference type="InterPro" id="IPR011701">
    <property type="entry name" value="MFS"/>
</dbReference>
<keyword evidence="9" id="KW-1185">Reference proteome</keyword>
<gene>
    <name evidence="8" type="ORF">ABS767_00260</name>
</gene>
<accession>A0ABW8YH53</accession>
<evidence type="ECO:0000313" key="8">
    <source>
        <dbReference type="EMBL" id="MFL9839378.1"/>
    </source>
</evidence>
<evidence type="ECO:0000256" key="6">
    <source>
        <dbReference type="SAM" id="Phobius"/>
    </source>
</evidence>
<feature type="transmembrane region" description="Helical" evidence="6">
    <location>
        <begin position="49"/>
        <end position="66"/>
    </location>
</feature>
<dbReference type="Pfam" id="PF07690">
    <property type="entry name" value="MFS_1"/>
    <property type="match status" value="1"/>
</dbReference>
<feature type="transmembrane region" description="Helical" evidence="6">
    <location>
        <begin position="78"/>
        <end position="97"/>
    </location>
</feature>
<keyword evidence="2" id="KW-0813">Transport</keyword>
<protein>
    <submittedName>
        <fullName evidence="8">TCR/Tet family MFS transporter</fullName>
    </submittedName>
</protein>
<dbReference type="RefSeq" id="WP_408076361.1">
    <property type="nucleotide sequence ID" value="NZ_JBELQC010000001.1"/>
</dbReference>
<reference evidence="8 9" key="1">
    <citation type="submission" date="2024-06" db="EMBL/GenBank/DDBJ databases">
        <authorList>
            <person name="Kaempfer P."/>
            <person name="Viver T."/>
        </authorList>
    </citation>
    <scope>NUCLEOTIDE SEQUENCE [LARGE SCALE GENOMIC DNA]</scope>
    <source>
        <strain evidence="8 9">ST-64</strain>
    </source>
</reference>
<evidence type="ECO:0000256" key="2">
    <source>
        <dbReference type="ARBA" id="ARBA00022448"/>
    </source>
</evidence>
<dbReference type="PRINTS" id="PR01035">
    <property type="entry name" value="TCRTETA"/>
</dbReference>
<keyword evidence="5 6" id="KW-0472">Membrane</keyword>
<keyword evidence="3 6" id="KW-0812">Transmembrane</keyword>
<dbReference type="Proteomes" id="UP001629244">
    <property type="component" value="Unassembled WGS sequence"/>
</dbReference>
<feature type="transmembrane region" description="Helical" evidence="6">
    <location>
        <begin position="371"/>
        <end position="395"/>
    </location>
</feature>
<proteinExistence type="predicted"/>
<evidence type="ECO:0000256" key="5">
    <source>
        <dbReference type="ARBA" id="ARBA00023136"/>
    </source>
</evidence>
<feature type="transmembrane region" description="Helical" evidence="6">
    <location>
        <begin position="340"/>
        <end position="359"/>
    </location>
</feature>
<feature type="transmembrane region" description="Helical" evidence="6">
    <location>
        <begin position="164"/>
        <end position="184"/>
    </location>
</feature>
<evidence type="ECO:0000259" key="7">
    <source>
        <dbReference type="PROSITE" id="PS50850"/>
    </source>
</evidence>
<sequence>MKFDHRAVPIALAAVLIDAIGFGIVIPVLPTLIVELTGDTLTDATRTGGWLAIVFALAHFFAGPVLGNLGDRFGRRPVILAAMLIFAIDYALMAFAPTIAWLFAGRLIAGIAGAVYGPANAILADVTRPERRGAVFGLMGAAFGIGFIIGPAIGGLLAEFGPRAPFMAAGALAALNATWIFFILPETLAPEHRRPFNWKRANPLGTFGPLFAMKGALPLLAVAFIWQLAHQVYPSTWAFYAELAHGWDSRAIGWSLAASGTAMALTQIFVTGRAIAALGEAKTLMIGLVVGTLAYAAYAFATEGWQVYVILTFGALQMLAYPSLNAMLSRRVDAANQGALQGGMASIASVAAILGPLSLTQTLAYGAERGFPGAAFALAAGLTTIAAGIVLMFLLRRGIEPAPVA</sequence>
<evidence type="ECO:0000256" key="1">
    <source>
        <dbReference type="ARBA" id="ARBA00004141"/>
    </source>
</evidence>
<comment type="subcellular location">
    <subcellularLocation>
        <location evidence="1">Membrane</location>
        <topology evidence="1">Multi-pass membrane protein</topology>
    </subcellularLocation>
</comment>
<dbReference type="InterPro" id="IPR036259">
    <property type="entry name" value="MFS_trans_sf"/>
</dbReference>
<keyword evidence="4 6" id="KW-1133">Transmembrane helix</keyword>
<dbReference type="PANTHER" id="PTHR23504">
    <property type="entry name" value="MAJOR FACILITATOR SUPERFAMILY DOMAIN-CONTAINING PROTEIN 10"/>
    <property type="match status" value="1"/>
</dbReference>
<feature type="transmembrane region" description="Helical" evidence="6">
    <location>
        <begin position="251"/>
        <end position="271"/>
    </location>
</feature>
<feature type="domain" description="Major facilitator superfamily (MFS) profile" evidence="7">
    <location>
        <begin position="7"/>
        <end position="398"/>
    </location>
</feature>
<feature type="transmembrane region" description="Helical" evidence="6">
    <location>
        <begin position="204"/>
        <end position="229"/>
    </location>
</feature>
<dbReference type="SUPFAM" id="SSF103473">
    <property type="entry name" value="MFS general substrate transporter"/>
    <property type="match status" value="1"/>
</dbReference>
<dbReference type="PROSITE" id="PS50850">
    <property type="entry name" value="MFS"/>
    <property type="match status" value="1"/>
</dbReference>
<name>A0ABW8YH53_9SPHN</name>
<dbReference type="PANTHER" id="PTHR23504:SF15">
    <property type="entry name" value="MAJOR FACILITATOR SUPERFAMILY (MFS) PROFILE DOMAIN-CONTAINING PROTEIN"/>
    <property type="match status" value="1"/>
</dbReference>
<organism evidence="8 9">
    <name type="scientific">Sphingomonas plantiphila</name>
    <dbReference type="NCBI Taxonomy" id="3163295"/>
    <lineage>
        <taxon>Bacteria</taxon>
        <taxon>Pseudomonadati</taxon>
        <taxon>Pseudomonadota</taxon>
        <taxon>Alphaproteobacteria</taxon>
        <taxon>Sphingomonadales</taxon>
        <taxon>Sphingomonadaceae</taxon>
        <taxon>Sphingomonas</taxon>
    </lineage>
</organism>